<dbReference type="PANTHER" id="PTHR23416:SF23">
    <property type="entry name" value="ACETYLTRANSFERASE C18B11.09C-RELATED"/>
    <property type="match status" value="1"/>
</dbReference>
<dbReference type="Pfam" id="PF14602">
    <property type="entry name" value="Hexapep_2"/>
    <property type="match status" value="1"/>
</dbReference>
<dbReference type="InterPro" id="IPR011004">
    <property type="entry name" value="Trimer_LpxA-like_sf"/>
</dbReference>
<dbReference type="AlphaFoldDB" id="E0S180"/>
<dbReference type="SUPFAM" id="SSF51161">
    <property type="entry name" value="Trimeric LpxA-like enzymes"/>
    <property type="match status" value="1"/>
</dbReference>
<evidence type="ECO:0000256" key="2">
    <source>
        <dbReference type="ARBA" id="ARBA00022679"/>
    </source>
</evidence>
<dbReference type="KEGG" id="bpb:bpr_I0812"/>
<sequence length="193" mass="20579">MNSNYFKLLLKLQKVKYGKKLLLKGIPVIFNKKGAEISIGDGCTIKSSFLSNLVGLYSRTIVVTRRPGAYIRIGNNVGISGATIYARKGITIGDNTAIGGNVKILDNDFHPIEFEERNKLLNDENGGNSDLVPAKEVSIGRNCFIGCNSIILKGTVLGDGCVVGAGAVVAGQFEPNSVIVGNPGRVIRTLDVK</sequence>
<dbReference type="Proteomes" id="UP000001299">
    <property type="component" value="Chromosome 1"/>
</dbReference>
<dbReference type="PANTHER" id="PTHR23416">
    <property type="entry name" value="SIALIC ACID SYNTHASE-RELATED"/>
    <property type="match status" value="1"/>
</dbReference>
<dbReference type="InterPro" id="IPR001451">
    <property type="entry name" value="Hexapep"/>
</dbReference>
<dbReference type="HOGENOM" id="CLU_051638_7_1_9"/>
<name>E0S180_BUTPB</name>
<evidence type="ECO:0000256" key="1">
    <source>
        <dbReference type="ARBA" id="ARBA00007274"/>
    </source>
</evidence>
<reference evidence="3 4" key="1">
    <citation type="journal article" date="2010" name="PLoS ONE">
        <title>The glycobiome of the rumen bacterium Butyrivibrio proteoclasticus B316(T) highlights adaptation to a polysaccharide-rich environment.</title>
        <authorList>
            <person name="Kelly W.J."/>
            <person name="Leahy S.C."/>
            <person name="Altermann E."/>
            <person name="Yeoman C.J."/>
            <person name="Dunne J.C."/>
            <person name="Kong Z."/>
            <person name="Pacheco D.M."/>
            <person name="Li D."/>
            <person name="Noel S.J."/>
            <person name="Moon C.D."/>
            <person name="Cookson A.L."/>
            <person name="Attwood G.T."/>
        </authorList>
    </citation>
    <scope>NUCLEOTIDE SEQUENCE [LARGE SCALE GENOMIC DNA]</scope>
    <source>
        <strain evidence="4">ATCC 51982 / DSM 14932 / B316</strain>
    </source>
</reference>
<organism evidence="3 4">
    <name type="scientific">Butyrivibrio proteoclasticus (strain ATCC 51982 / DSM 14932 / B316)</name>
    <name type="common">Clostridium proteoclasticum</name>
    <dbReference type="NCBI Taxonomy" id="515622"/>
    <lineage>
        <taxon>Bacteria</taxon>
        <taxon>Bacillati</taxon>
        <taxon>Bacillota</taxon>
        <taxon>Clostridia</taxon>
        <taxon>Lachnospirales</taxon>
        <taxon>Lachnospiraceae</taxon>
        <taxon>Butyrivibrio</taxon>
    </lineage>
</organism>
<evidence type="ECO:0000313" key="3">
    <source>
        <dbReference type="EMBL" id="ADL33555.1"/>
    </source>
</evidence>
<comment type="similarity">
    <text evidence="1">Belongs to the transferase hexapeptide repeat family.</text>
</comment>
<dbReference type="GO" id="GO:0008374">
    <property type="term" value="F:O-acyltransferase activity"/>
    <property type="evidence" value="ECO:0007669"/>
    <property type="project" value="TreeGrafter"/>
</dbReference>
<dbReference type="InterPro" id="IPR051159">
    <property type="entry name" value="Hexapeptide_acetyltransf"/>
</dbReference>
<dbReference type="STRING" id="515622.bpr_I0812"/>
<proteinExistence type="inferred from homology"/>
<keyword evidence="2 3" id="KW-0808">Transferase</keyword>
<accession>E0S180</accession>
<keyword evidence="4" id="KW-1185">Reference proteome</keyword>
<dbReference type="CDD" id="cd04647">
    <property type="entry name" value="LbH_MAT_like"/>
    <property type="match status" value="1"/>
</dbReference>
<dbReference type="Gene3D" id="2.160.10.10">
    <property type="entry name" value="Hexapeptide repeat proteins"/>
    <property type="match status" value="1"/>
</dbReference>
<dbReference type="eggNOG" id="COG0110">
    <property type="taxonomic scope" value="Bacteria"/>
</dbReference>
<dbReference type="EMBL" id="CP001810">
    <property type="protein sequence ID" value="ADL33555.1"/>
    <property type="molecule type" value="Genomic_DNA"/>
</dbReference>
<gene>
    <name evidence="3" type="ordered locus">bpr_I0812</name>
</gene>
<dbReference type="GO" id="GO:0005829">
    <property type="term" value="C:cytosol"/>
    <property type="evidence" value="ECO:0007669"/>
    <property type="project" value="TreeGrafter"/>
</dbReference>
<evidence type="ECO:0000313" key="4">
    <source>
        <dbReference type="Proteomes" id="UP000001299"/>
    </source>
</evidence>
<protein>
    <submittedName>
        <fullName evidence="3">Acetyltransferase</fullName>
    </submittedName>
</protein>